<reference evidence="1 2" key="1">
    <citation type="submission" date="2017-06" db="EMBL/GenBank/DDBJ databases">
        <authorList>
            <person name="Kim H.J."/>
            <person name="Triplett B.A."/>
        </authorList>
    </citation>
    <scope>NUCLEOTIDE SEQUENCE [LARGE SCALE GENOMIC DNA]</scope>
    <source>
        <strain evidence="1 2">CGMCC 4.1858</strain>
    </source>
</reference>
<dbReference type="EMBL" id="FZOF01000023">
    <property type="protein sequence ID" value="SNT39867.1"/>
    <property type="molecule type" value="Genomic_DNA"/>
</dbReference>
<dbReference type="AlphaFoldDB" id="A0A239MA68"/>
<protein>
    <submittedName>
        <fullName evidence="1">Uncharacterized protein</fullName>
    </submittedName>
</protein>
<evidence type="ECO:0000313" key="2">
    <source>
        <dbReference type="Proteomes" id="UP000198280"/>
    </source>
</evidence>
<organism evidence="1 2">
    <name type="scientific">Actinacidiphila glaucinigra</name>
    <dbReference type="NCBI Taxonomy" id="235986"/>
    <lineage>
        <taxon>Bacteria</taxon>
        <taxon>Bacillati</taxon>
        <taxon>Actinomycetota</taxon>
        <taxon>Actinomycetes</taxon>
        <taxon>Kitasatosporales</taxon>
        <taxon>Streptomycetaceae</taxon>
        <taxon>Actinacidiphila</taxon>
    </lineage>
</organism>
<name>A0A239MA68_9ACTN</name>
<proteinExistence type="predicted"/>
<evidence type="ECO:0000313" key="1">
    <source>
        <dbReference type="EMBL" id="SNT39867.1"/>
    </source>
</evidence>
<gene>
    <name evidence="1" type="ORF">SAMN05216252_123109</name>
</gene>
<accession>A0A239MA68</accession>
<dbReference type="Proteomes" id="UP000198280">
    <property type="component" value="Unassembled WGS sequence"/>
</dbReference>
<sequence>MHGARARDGAEYLPGHTGREVRAAVVVRARVRAPELVGNGGWINTGGQDLTVVDLRGTCVILDFWASIRE</sequence>
<keyword evidence="2" id="KW-1185">Reference proteome</keyword>